<feature type="non-terminal residue" evidence="1">
    <location>
        <position position="1"/>
    </location>
</feature>
<comment type="caution">
    <text evidence="1">The sequence shown here is derived from an EMBL/GenBank/DDBJ whole genome shotgun (WGS) entry which is preliminary data.</text>
</comment>
<proteinExistence type="predicted"/>
<name>X1H0I9_9ZZZZ</name>
<reference evidence="1" key="1">
    <citation type="journal article" date="2014" name="Front. Microbiol.">
        <title>High frequency of phylogenetically diverse reductive dehalogenase-homologous genes in deep subseafloor sedimentary metagenomes.</title>
        <authorList>
            <person name="Kawai M."/>
            <person name="Futagami T."/>
            <person name="Toyoda A."/>
            <person name="Takaki Y."/>
            <person name="Nishi S."/>
            <person name="Hori S."/>
            <person name="Arai W."/>
            <person name="Tsubouchi T."/>
            <person name="Morono Y."/>
            <person name="Uchiyama I."/>
            <person name="Ito T."/>
            <person name="Fujiyama A."/>
            <person name="Inagaki F."/>
            <person name="Takami H."/>
        </authorList>
    </citation>
    <scope>NUCLEOTIDE SEQUENCE</scope>
    <source>
        <strain evidence="1">Expedition CK06-06</strain>
    </source>
</reference>
<accession>X1H0I9</accession>
<evidence type="ECO:0000313" key="1">
    <source>
        <dbReference type="EMBL" id="GAH38788.1"/>
    </source>
</evidence>
<protein>
    <submittedName>
        <fullName evidence="1">Uncharacterized protein</fullName>
    </submittedName>
</protein>
<organism evidence="1">
    <name type="scientific">marine sediment metagenome</name>
    <dbReference type="NCBI Taxonomy" id="412755"/>
    <lineage>
        <taxon>unclassified sequences</taxon>
        <taxon>metagenomes</taxon>
        <taxon>ecological metagenomes</taxon>
    </lineage>
</organism>
<sequence length="45" mass="5319">FISNDDFLKKEAERIKKELQLTYPEILTVSETKNKFLKTSLKTTE</sequence>
<dbReference type="AlphaFoldDB" id="X1H0I9"/>
<dbReference type="EMBL" id="BARU01005606">
    <property type="protein sequence ID" value="GAH38788.1"/>
    <property type="molecule type" value="Genomic_DNA"/>
</dbReference>
<gene>
    <name evidence="1" type="ORF">S03H2_10945</name>
</gene>